<evidence type="ECO:0000259" key="1">
    <source>
        <dbReference type="Pfam" id="PF13966"/>
    </source>
</evidence>
<dbReference type="EMBL" id="JAYWIO010000008">
    <property type="protein sequence ID" value="KAK7244792.1"/>
    <property type="molecule type" value="Genomic_DNA"/>
</dbReference>
<organism evidence="2 3">
    <name type="scientific">Crotalaria pallida</name>
    <name type="common">Smooth rattlebox</name>
    <name type="synonym">Crotalaria striata</name>
    <dbReference type="NCBI Taxonomy" id="3830"/>
    <lineage>
        <taxon>Eukaryota</taxon>
        <taxon>Viridiplantae</taxon>
        <taxon>Streptophyta</taxon>
        <taxon>Embryophyta</taxon>
        <taxon>Tracheophyta</taxon>
        <taxon>Spermatophyta</taxon>
        <taxon>Magnoliopsida</taxon>
        <taxon>eudicotyledons</taxon>
        <taxon>Gunneridae</taxon>
        <taxon>Pentapetalae</taxon>
        <taxon>rosids</taxon>
        <taxon>fabids</taxon>
        <taxon>Fabales</taxon>
        <taxon>Fabaceae</taxon>
        <taxon>Papilionoideae</taxon>
        <taxon>50 kb inversion clade</taxon>
        <taxon>genistoids sensu lato</taxon>
        <taxon>core genistoids</taxon>
        <taxon>Crotalarieae</taxon>
        <taxon>Crotalaria</taxon>
    </lineage>
</organism>
<dbReference type="InterPro" id="IPR026960">
    <property type="entry name" value="RVT-Znf"/>
</dbReference>
<protein>
    <recommendedName>
        <fullName evidence="1">Reverse transcriptase zinc-binding domain-containing protein</fullName>
    </recommendedName>
</protein>
<dbReference type="Proteomes" id="UP001372338">
    <property type="component" value="Unassembled WGS sequence"/>
</dbReference>
<name>A0AAN9E7V7_CROPI</name>
<evidence type="ECO:0000313" key="2">
    <source>
        <dbReference type="EMBL" id="KAK7244792.1"/>
    </source>
</evidence>
<dbReference type="Pfam" id="PF13966">
    <property type="entry name" value="zf-RVT"/>
    <property type="match status" value="1"/>
</dbReference>
<gene>
    <name evidence="2" type="ORF">RIF29_39618</name>
</gene>
<dbReference type="AlphaFoldDB" id="A0AAN9E7V7"/>
<proteinExistence type="predicted"/>
<accession>A0AAN9E7V7</accession>
<reference evidence="2 3" key="1">
    <citation type="submission" date="2024-01" db="EMBL/GenBank/DDBJ databases">
        <title>The genomes of 5 underutilized Papilionoideae crops provide insights into root nodulation and disease resistanc.</title>
        <authorList>
            <person name="Yuan L."/>
        </authorList>
    </citation>
    <scope>NUCLEOTIDE SEQUENCE [LARGE SCALE GENOMIC DNA]</scope>
    <source>
        <strain evidence="2">ZHUSHIDOU_FW_LH</strain>
        <tissue evidence="2">Leaf</tissue>
    </source>
</reference>
<sequence>MSISKHNFIFWLLAHDSLRTKDNLHFLQDSPLCELCAGVEESRSHLFFDCPWSRQLLEEAGNWIGVEVPHFKFLNWLRWMHPGFRNKQRRQLYAIAWGLIHGMNSYRALSLLGWVALVFVWSLKKSGAVDLNFLEIESVTDPSLPSVRFLASGNGRTLQMTALPNGNVDIV</sequence>
<keyword evidence="3" id="KW-1185">Reference proteome</keyword>
<feature type="domain" description="Reverse transcriptase zinc-binding" evidence="1">
    <location>
        <begin position="3"/>
        <end position="56"/>
    </location>
</feature>
<comment type="caution">
    <text evidence="2">The sequence shown here is derived from an EMBL/GenBank/DDBJ whole genome shotgun (WGS) entry which is preliminary data.</text>
</comment>
<evidence type="ECO:0000313" key="3">
    <source>
        <dbReference type="Proteomes" id="UP001372338"/>
    </source>
</evidence>